<gene>
    <name evidence="1" type="ORF">M430DRAFT_17404</name>
</gene>
<keyword evidence="2" id="KW-1185">Reference proteome</keyword>
<name>A0A2T3B9C3_AMORE</name>
<reference evidence="1 2" key="1">
    <citation type="journal article" date="2018" name="New Phytol.">
        <title>Comparative genomics and transcriptomics depict ericoid mycorrhizal fungi as versatile saprotrophs and plant mutualists.</title>
        <authorList>
            <person name="Martino E."/>
            <person name="Morin E."/>
            <person name="Grelet G.A."/>
            <person name="Kuo A."/>
            <person name="Kohler A."/>
            <person name="Daghino S."/>
            <person name="Barry K.W."/>
            <person name="Cichocki N."/>
            <person name="Clum A."/>
            <person name="Dockter R.B."/>
            <person name="Hainaut M."/>
            <person name="Kuo R.C."/>
            <person name="LaButti K."/>
            <person name="Lindahl B.D."/>
            <person name="Lindquist E.A."/>
            <person name="Lipzen A."/>
            <person name="Khouja H.R."/>
            <person name="Magnuson J."/>
            <person name="Murat C."/>
            <person name="Ohm R.A."/>
            <person name="Singer S.W."/>
            <person name="Spatafora J.W."/>
            <person name="Wang M."/>
            <person name="Veneault-Fourrey C."/>
            <person name="Henrissat B."/>
            <person name="Grigoriev I.V."/>
            <person name="Martin F.M."/>
            <person name="Perotto S."/>
        </authorList>
    </citation>
    <scope>NUCLEOTIDE SEQUENCE [LARGE SCALE GENOMIC DNA]</scope>
    <source>
        <strain evidence="1 2">ATCC 22711</strain>
    </source>
</reference>
<dbReference type="GeneID" id="36571750"/>
<proteinExistence type="predicted"/>
<accession>A0A2T3B9C3</accession>
<sequence length="156" mass="17804">MDETLSILFFNLGVGHGYHLQMLQHLYPVEGHENMFFDHKFEGRLNSPNGLGIAEMQPYDPMLSGFSIGPFPHDTCNANVYQNRNKMSEKNNKDFDAEKFNLQKVSAFTTPIWLIYDRHPNGQESVILQSDIFHAGKCNQRATSLMPLDLGGQRRS</sequence>
<dbReference type="EMBL" id="KZ679008">
    <property type="protein sequence ID" value="PSS23488.1"/>
    <property type="molecule type" value="Genomic_DNA"/>
</dbReference>
<evidence type="ECO:0000313" key="1">
    <source>
        <dbReference type="EMBL" id="PSS23488.1"/>
    </source>
</evidence>
<dbReference type="InParanoid" id="A0A2T3B9C3"/>
<dbReference type="AlphaFoldDB" id="A0A2T3B9C3"/>
<organism evidence="1 2">
    <name type="scientific">Amorphotheca resinae ATCC 22711</name>
    <dbReference type="NCBI Taxonomy" id="857342"/>
    <lineage>
        <taxon>Eukaryota</taxon>
        <taxon>Fungi</taxon>
        <taxon>Dikarya</taxon>
        <taxon>Ascomycota</taxon>
        <taxon>Pezizomycotina</taxon>
        <taxon>Leotiomycetes</taxon>
        <taxon>Helotiales</taxon>
        <taxon>Amorphothecaceae</taxon>
        <taxon>Amorphotheca</taxon>
    </lineage>
</organism>
<evidence type="ECO:0000313" key="2">
    <source>
        <dbReference type="Proteomes" id="UP000241818"/>
    </source>
</evidence>
<dbReference type="RefSeq" id="XP_024723534.1">
    <property type="nucleotide sequence ID" value="XM_024863669.1"/>
</dbReference>
<protein>
    <submittedName>
        <fullName evidence="1">Uncharacterized protein</fullName>
    </submittedName>
</protein>
<dbReference type="Proteomes" id="UP000241818">
    <property type="component" value="Unassembled WGS sequence"/>
</dbReference>